<gene>
    <name evidence="2" type="ORF">GDO81_027725</name>
</gene>
<evidence type="ECO:0000256" key="1">
    <source>
        <dbReference type="SAM" id="MobiDB-lite"/>
    </source>
</evidence>
<keyword evidence="3" id="KW-1185">Reference proteome</keyword>
<accession>A0AAV6ZK20</accession>
<feature type="region of interest" description="Disordered" evidence="1">
    <location>
        <begin position="47"/>
        <end position="67"/>
    </location>
</feature>
<organism evidence="2 3">
    <name type="scientific">Engystomops pustulosus</name>
    <name type="common">Tungara frog</name>
    <name type="synonym">Physalaemus pustulosus</name>
    <dbReference type="NCBI Taxonomy" id="76066"/>
    <lineage>
        <taxon>Eukaryota</taxon>
        <taxon>Metazoa</taxon>
        <taxon>Chordata</taxon>
        <taxon>Craniata</taxon>
        <taxon>Vertebrata</taxon>
        <taxon>Euteleostomi</taxon>
        <taxon>Amphibia</taxon>
        <taxon>Batrachia</taxon>
        <taxon>Anura</taxon>
        <taxon>Neobatrachia</taxon>
        <taxon>Hyloidea</taxon>
        <taxon>Leptodactylidae</taxon>
        <taxon>Leiuperinae</taxon>
        <taxon>Engystomops</taxon>
    </lineage>
</organism>
<reference evidence="2" key="1">
    <citation type="thesis" date="2020" institute="ProQuest LLC" country="789 East Eisenhower Parkway, Ann Arbor, MI, USA">
        <title>Comparative Genomics and Chromosome Evolution.</title>
        <authorList>
            <person name="Mudd A.B."/>
        </authorList>
    </citation>
    <scope>NUCLEOTIDE SEQUENCE</scope>
    <source>
        <strain evidence="2">237g6f4</strain>
        <tissue evidence="2">Blood</tissue>
    </source>
</reference>
<dbReference type="Proteomes" id="UP000824782">
    <property type="component" value="Unassembled WGS sequence"/>
</dbReference>
<sequence length="121" mass="14253">MDQKIRQTRVNNVRFTVQVTRLIQRWTHHPVSDTQIVGLVIPCTRHIHPSPPKREDKAEEHRPEGHECKAKTTVKTDTTYSQYNRDEEQKKILGTIMGSLLFPPNQMKCFNIFLHIDDIFF</sequence>
<comment type="caution">
    <text evidence="2">The sequence shown here is derived from an EMBL/GenBank/DDBJ whole genome shotgun (WGS) entry which is preliminary data.</text>
</comment>
<dbReference type="EMBL" id="WNYA01000640">
    <property type="protein sequence ID" value="KAG8547712.1"/>
    <property type="molecule type" value="Genomic_DNA"/>
</dbReference>
<dbReference type="AlphaFoldDB" id="A0AAV6ZK20"/>
<protein>
    <submittedName>
        <fullName evidence="2">Uncharacterized protein</fullName>
    </submittedName>
</protein>
<proteinExistence type="predicted"/>
<name>A0AAV6ZK20_ENGPU</name>
<evidence type="ECO:0000313" key="2">
    <source>
        <dbReference type="EMBL" id="KAG8547712.1"/>
    </source>
</evidence>
<evidence type="ECO:0000313" key="3">
    <source>
        <dbReference type="Proteomes" id="UP000824782"/>
    </source>
</evidence>
<feature type="compositionally biased region" description="Basic and acidic residues" evidence="1">
    <location>
        <begin position="52"/>
        <end position="67"/>
    </location>
</feature>